<protein>
    <recommendedName>
        <fullName evidence="15">Short-chain dehydrogenase/reductase 3</fullName>
        <ecNumber evidence="3">1.1.1.300</ecNumber>
    </recommendedName>
    <alternativeName>
        <fullName evidence="16">Retinal short-chain dehydrogenase/reductase 1</fullName>
    </alternativeName>
</protein>
<dbReference type="Proteomes" id="UP000281406">
    <property type="component" value="Unassembled WGS sequence"/>
</dbReference>
<dbReference type="SUPFAM" id="SSF50729">
    <property type="entry name" value="PH domain-like"/>
    <property type="match status" value="1"/>
</dbReference>
<dbReference type="FunFam" id="1.20.900.10:FF:000003">
    <property type="entry name" value="Rho guanine nucleotide exchange factor 10 like"/>
    <property type="match status" value="1"/>
</dbReference>
<dbReference type="InterPro" id="IPR000219">
    <property type="entry name" value="DH_dom"/>
</dbReference>
<evidence type="ECO:0000256" key="17">
    <source>
        <dbReference type="SAM" id="Coils"/>
    </source>
</evidence>
<feature type="compositionally biased region" description="Acidic residues" evidence="18">
    <location>
        <begin position="11"/>
        <end position="22"/>
    </location>
</feature>
<evidence type="ECO:0000256" key="3">
    <source>
        <dbReference type="ARBA" id="ARBA00012852"/>
    </source>
</evidence>
<feature type="transmembrane region" description="Helical" evidence="19">
    <location>
        <begin position="1680"/>
        <end position="1702"/>
    </location>
</feature>
<evidence type="ECO:0000256" key="9">
    <source>
        <dbReference type="ARBA" id="ARBA00023002"/>
    </source>
</evidence>
<evidence type="ECO:0000256" key="14">
    <source>
        <dbReference type="ARBA" id="ARBA00059620"/>
    </source>
</evidence>
<proteinExistence type="inferred from homology"/>
<organism evidence="22 23">
    <name type="scientific">Anabarilius grahami</name>
    <name type="common">Kanglang fish</name>
    <name type="synonym">Barilius grahami</name>
    <dbReference type="NCBI Taxonomy" id="495550"/>
    <lineage>
        <taxon>Eukaryota</taxon>
        <taxon>Metazoa</taxon>
        <taxon>Chordata</taxon>
        <taxon>Craniata</taxon>
        <taxon>Vertebrata</taxon>
        <taxon>Euteleostomi</taxon>
        <taxon>Actinopterygii</taxon>
        <taxon>Neopterygii</taxon>
        <taxon>Teleostei</taxon>
        <taxon>Ostariophysi</taxon>
        <taxon>Cypriniformes</taxon>
        <taxon>Xenocyprididae</taxon>
        <taxon>Xenocypridinae</taxon>
        <taxon>Xenocypridinae incertae sedis</taxon>
        <taxon>Anabarilius</taxon>
    </lineage>
</organism>
<dbReference type="GO" id="GO:0052650">
    <property type="term" value="F:all-trans-retinol dehydrogenase (NADP+) activity"/>
    <property type="evidence" value="ECO:0007669"/>
    <property type="project" value="UniProtKB-EC"/>
</dbReference>
<evidence type="ECO:0000256" key="15">
    <source>
        <dbReference type="ARBA" id="ARBA00068717"/>
    </source>
</evidence>
<dbReference type="SMART" id="SM00822">
    <property type="entry name" value="PKS_KR"/>
    <property type="match status" value="1"/>
</dbReference>
<dbReference type="InterPro" id="IPR036291">
    <property type="entry name" value="NAD(P)-bd_dom_sf"/>
</dbReference>
<dbReference type="FunFam" id="2.60.40.10:FF:000509">
    <property type="entry name" value="Immunoglobin superfamily member 21"/>
    <property type="match status" value="1"/>
</dbReference>
<comment type="catalytic activity">
    <reaction evidence="13">
        <text>all-trans-retinol + NADP(+) = all-trans-retinal + NADPH + H(+)</text>
        <dbReference type="Rhea" id="RHEA:25033"/>
        <dbReference type="ChEBI" id="CHEBI:15378"/>
        <dbReference type="ChEBI" id="CHEBI:17336"/>
        <dbReference type="ChEBI" id="CHEBI:17898"/>
        <dbReference type="ChEBI" id="CHEBI:57783"/>
        <dbReference type="ChEBI" id="CHEBI:58349"/>
        <dbReference type="EC" id="1.1.1.300"/>
    </reaction>
</comment>
<dbReference type="InterPro" id="IPR003006">
    <property type="entry name" value="Ig/MHC_CS"/>
</dbReference>
<dbReference type="SUPFAM" id="SSF50978">
    <property type="entry name" value="WD40 repeat-like"/>
    <property type="match status" value="1"/>
</dbReference>
<dbReference type="Pfam" id="PF00621">
    <property type="entry name" value="RhoGEF"/>
    <property type="match status" value="1"/>
</dbReference>
<dbReference type="Pfam" id="PF07686">
    <property type="entry name" value="V-set"/>
    <property type="match status" value="1"/>
</dbReference>
<evidence type="ECO:0000256" key="16">
    <source>
        <dbReference type="ARBA" id="ARBA00082544"/>
    </source>
</evidence>
<dbReference type="GO" id="GO:0016020">
    <property type="term" value="C:membrane"/>
    <property type="evidence" value="ECO:0007669"/>
    <property type="project" value="UniProtKB-SubCell"/>
</dbReference>
<dbReference type="SUPFAM" id="SSF51735">
    <property type="entry name" value="NAD(P)-binding Rossmann-fold domains"/>
    <property type="match status" value="1"/>
</dbReference>
<keyword evidence="10" id="KW-0443">Lipid metabolism</keyword>
<dbReference type="PANTHER" id="PTHR12877">
    <property type="entry name" value="RHO GUANINE NUCLEOTIDE EXCHANGE FACTOR"/>
    <property type="match status" value="1"/>
</dbReference>
<dbReference type="SUPFAM" id="SSF48065">
    <property type="entry name" value="DBL homology domain (DH-domain)"/>
    <property type="match status" value="1"/>
</dbReference>
<dbReference type="Gene3D" id="1.20.900.10">
    <property type="entry name" value="Dbl homology (DH) domain"/>
    <property type="match status" value="1"/>
</dbReference>
<dbReference type="InterPro" id="IPR036179">
    <property type="entry name" value="Ig-like_dom_sf"/>
</dbReference>
<dbReference type="PROSITE" id="PS00290">
    <property type="entry name" value="IG_MHC"/>
    <property type="match status" value="1"/>
</dbReference>
<feature type="region of interest" description="Disordered" evidence="18">
    <location>
        <begin position="1"/>
        <end position="112"/>
    </location>
</feature>
<dbReference type="Pfam" id="PF00106">
    <property type="entry name" value="adh_short"/>
    <property type="match status" value="1"/>
</dbReference>
<dbReference type="InterPro" id="IPR035899">
    <property type="entry name" value="DBL_dom_sf"/>
</dbReference>
<dbReference type="InterPro" id="IPR039919">
    <property type="entry name" value="ARHGEF10/ARHGEF17"/>
</dbReference>
<keyword evidence="17" id="KW-0175">Coiled coil</keyword>
<dbReference type="InterPro" id="IPR003599">
    <property type="entry name" value="Ig_sub"/>
</dbReference>
<keyword evidence="7" id="KW-0521">NADP</keyword>
<feature type="domain" description="Ig-like" evidence="21">
    <location>
        <begin position="1576"/>
        <end position="1666"/>
    </location>
</feature>
<feature type="compositionally biased region" description="Polar residues" evidence="18">
    <location>
        <begin position="1138"/>
        <end position="1154"/>
    </location>
</feature>
<dbReference type="InterPro" id="IPR015943">
    <property type="entry name" value="WD40/YVTN_repeat-like_dom_sf"/>
</dbReference>
<name>A0A3N0YIY2_ANAGA</name>
<feature type="region of interest" description="Disordered" evidence="18">
    <location>
        <begin position="186"/>
        <end position="217"/>
    </location>
</feature>
<accession>A0A3N0YIY2</accession>
<dbReference type="Gene3D" id="2.30.29.30">
    <property type="entry name" value="Pleckstrin-homology domain (PH domain)/Phosphotyrosine-binding domain (PTB)"/>
    <property type="match status" value="1"/>
</dbReference>
<dbReference type="FunFam" id="2.30.29.30:FF:000200">
    <property type="entry name" value="Rho guanine nucleotide exchange factor (GEF) 10-like a"/>
    <property type="match status" value="1"/>
</dbReference>
<dbReference type="InterPro" id="IPR002347">
    <property type="entry name" value="SDR_fam"/>
</dbReference>
<feature type="compositionally biased region" description="Basic and acidic residues" evidence="18">
    <location>
        <begin position="45"/>
        <end position="59"/>
    </location>
</feature>
<dbReference type="Pfam" id="PF19057">
    <property type="entry name" value="PH_19"/>
    <property type="match status" value="1"/>
</dbReference>
<feature type="domain" description="DH" evidence="20">
    <location>
        <begin position="327"/>
        <end position="514"/>
    </location>
</feature>
<evidence type="ECO:0000256" key="10">
    <source>
        <dbReference type="ARBA" id="ARBA00023098"/>
    </source>
</evidence>
<dbReference type="EMBL" id="RJVU01040995">
    <property type="protein sequence ID" value="ROL46097.1"/>
    <property type="molecule type" value="Genomic_DNA"/>
</dbReference>
<dbReference type="PANTHER" id="PTHR12877:SF16">
    <property type="entry name" value="RHO GUANINE NUCLEOTIDE EXCHANGE FACTOR 10-LIKE PROTEIN"/>
    <property type="match status" value="1"/>
</dbReference>
<dbReference type="InterPro" id="IPR013106">
    <property type="entry name" value="Ig_V-set"/>
</dbReference>
<dbReference type="GO" id="GO:0005085">
    <property type="term" value="F:guanyl-nucleotide exchange factor activity"/>
    <property type="evidence" value="ECO:0007669"/>
    <property type="project" value="UniProtKB-KW"/>
</dbReference>
<feature type="region of interest" description="Disordered" evidence="18">
    <location>
        <begin position="1207"/>
        <end position="1228"/>
    </location>
</feature>
<dbReference type="CDD" id="cd05339">
    <property type="entry name" value="17beta-HSDXI-like_SDR_c"/>
    <property type="match status" value="1"/>
</dbReference>
<evidence type="ECO:0000313" key="23">
    <source>
        <dbReference type="Proteomes" id="UP000281406"/>
    </source>
</evidence>
<keyword evidence="23" id="KW-1185">Reference proteome</keyword>
<dbReference type="InterPro" id="IPR007110">
    <property type="entry name" value="Ig-like_dom"/>
</dbReference>
<evidence type="ECO:0000259" key="20">
    <source>
        <dbReference type="PROSITE" id="PS50010"/>
    </source>
</evidence>
<comment type="function">
    <text evidence="14">Catalyzes the reduction of all-trans-retinal to all-trans-retinol in the presence of NADPH.</text>
</comment>
<evidence type="ECO:0000256" key="18">
    <source>
        <dbReference type="SAM" id="MobiDB-lite"/>
    </source>
</evidence>
<evidence type="ECO:0000259" key="21">
    <source>
        <dbReference type="PROSITE" id="PS50835"/>
    </source>
</evidence>
<dbReference type="InterPro" id="IPR013783">
    <property type="entry name" value="Ig-like_fold"/>
</dbReference>
<evidence type="ECO:0000256" key="7">
    <source>
        <dbReference type="ARBA" id="ARBA00022857"/>
    </source>
</evidence>
<dbReference type="SMART" id="SM00409">
    <property type="entry name" value="IG"/>
    <property type="match status" value="2"/>
</dbReference>
<gene>
    <name evidence="22" type="ORF">DPX16_18492</name>
</gene>
<keyword evidence="11 19" id="KW-0472">Membrane</keyword>
<dbReference type="PROSITE" id="PS50835">
    <property type="entry name" value="IG_LIKE"/>
    <property type="match status" value="3"/>
</dbReference>
<evidence type="ECO:0000313" key="22">
    <source>
        <dbReference type="EMBL" id="ROL46097.1"/>
    </source>
</evidence>
<feature type="domain" description="Ig-like" evidence="21">
    <location>
        <begin position="1374"/>
        <end position="1569"/>
    </location>
</feature>
<feature type="domain" description="Ig-like" evidence="21">
    <location>
        <begin position="1269"/>
        <end position="1362"/>
    </location>
</feature>
<feature type="region of interest" description="Disordered" evidence="18">
    <location>
        <begin position="1122"/>
        <end position="1156"/>
    </location>
</feature>
<dbReference type="Pfam" id="PF19056">
    <property type="entry name" value="WD40_2"/>
    <property type="match status" value="2"/>
</dbReference>
<dbReference type="GO" id="GO:0005829">
    <property type="term" value="C:cytosol"/>
    <property type="evidence" value="ECO:0007669"/>
    <property type="project" value="TreeGrafter"/>
</dbReference>
<evidence type="ECO:0000256" key="8">
    <source>
        <dbReference type="ARBA" id="ARBA00022989"/>
    </source>
</evidence>
<keyword evidence="12" id="KW-0393">Immunoglobulin domain</keyword>
<comment type="caution">
    <text evidence="22">The sequence shown here is derived from an EMBL/GenBank/DDBJ whole genome shotgun (WGS) entry which is preliminary data.</text>
</comment>
<keyword evidence="5" id="KW-0344">Guanine-nucleotide releasing factor</keyword>
<evidence type="ECO:0000256" key="6">
    <source>
        <dbReference type="ARBA" id="ARBA00022692"/>
    </source>
</evidence>
<evidence type="ECO:0000256" key="2">
    <source>
        <dbReference type="ARBA" id="ARBA00006484"/>
    </source>
</evidence>
<dbReference type="FunFam" id="3.40.50.720:FF:000131">
    <property type="entry name" value="Short-chain dehydrogenase/reductase 3"/>
    <property type="match status" value="1"/>
</dbReference>
<dbReference type="InterPro" id="IPR011993">
    <property type="entry name" value="PH-like_dom_sf"/>
</dbReference>
<feature type="coiled-coil region" evidence="17">
    <location>
        <begin position="497"/>
        <end position="527"/>
    </location>
</feature>
<dbReference type="Gene3D" id="2.60.40.10">
    <property type="entry name" value="Immunoglobulins"/>
    <property type="match status" value="3"/>
</dbReference>
<dbReference type="Gene3D" id="2.130.10.10">
    <property type="entry name" value="YVTN repeat-like/Quinoprotein amine dehydrogenase"/>
    <property type="match status" value="1"/>
</dbReference>
<evidence type="ECO:0000256" key="4">
    <source>
        <dbReference type="ARBA" id="ARBA00022553"/>
    </source>
</evidence>
<dbReference type="GO" id="GO:0051496">
    <property type="term" value="P:positive regulation of stress fiber assembly"/>
    <property type="evidence" value="ECO:0007669"/>
    <property type="project" value="UniProtKB-ARBA"/>
</dbReference>
<feature type="compositionally biased region" description="Polar residues" evidence="18">
    <location>
        <begin position="1478"/>
        <end position="1494"/>
    </location>
</feature>
<dbReference type="Gene3D" id="3.40.50.720">
    <property type="entry name" value="NAD(P)-binding Rossmann-like Domain"/>
    <property type="match status" value="1"/>
</dbReference>
<dbReference type="EC" id="1.1.1.300" evidence="3"/>
<reference evidence="22 23" key="1">
    <citation type="submission" date="2018-10" db="EMBL/GenBank/DDBJ databases">
        <title>Genome assembly for a Yunnan-Guizhou Plateau 3E fish, Anabarilius grahami (Regan), and its evolutionary and genetic applications.</title>
        <authorList>
            <person name="Jiang W."/>
        </authorList>
    </citation>
    <scope>NUCLEOTIDE SEQUENCE [LARGE SCALE GENOMIC DNA]</scope>
    <source>
        <strain evidence="22">AG-KIZ</strain>
        <tissue evidence="22">Muscle</tissue>
    </source>
</reference>
<dbReference type="InterPro" id="IPR036322">
    <property type="entry name" value="WD40_repeat_dom_sf"/>
</dbReference>
<feature type="region of interest" description="Disordered" evidence="18">
    <location>
        <begin position="1465"/>
        <end position="1496"/>
    </location>
</feature>
<keyword evidence="4" id="KW-0597">Phosphoprotein</keyword>
<dbReference type="InterPro" id="IPR057326">
    <property type="entry name" value="KR_dom"/>
</dbReference>
<dbReference type="OrthoDB" id="28697at2759"/>
<evidence type="ECO:0000256" key="13">
    <source>
        <dbReference type="ARBA" id="ARBA00050568"/>
    </source>
</evidence>
<dbReference type="PROSITE" id="PS50010">
    <property type="entry name" value="DH_2"/>
    <property type="match status" value="1"/>
</dbReference>
<feature type="compositionally biased region" description="Basic and acidic residues" evidence="18">
    <location>
        <begin position="207"/>
        <end position="217"/>
    </location>
</feature>
<evidence type="ECO:0000256" key="12">
    <source>
        <dbReference type="ARBA" id="ARBA00023319"/>
    </source>
</evidence>
<evidence type="ECO:0000256" key="19">
    <source>
        <dbReference type="SAM" id="Phobius"/>
    </source>
</evidence>
<sequence length="1979" mass="220046">MVPGVTQKPQDEEEGDDEDEETGEKFEFDDSEDEQNTAENSVQNKESETPHVEAEHSESTKGSAAANALYCQAMKRDTHHNRQTLNGETPAGLEDQNIPTHPHTTDPAPVHSREWFSVVSELTLRLHKGKAVSESAGDSPPEQLKVNSAPSARLEVIYDDVPCENNLPPDAEDDVIYEEVQRSGESGLIDNGWGSSEFESYDEQSDSETKQPTRNKISPDVRRLKQRCVQTKRELAMRLGARDVSQLKQNYDIKVQQLMKAARNGTKDGLEKTKIAMMRKVSFLSKKDCTDNTEDDSGYLDVTVSELKHPPPQLSPMPEGLSSQQIVRRHILGSIIQSERSYLDSLKRILLEYKKPLMEAEPRILSLKKIQPIFYRLKEILQCHSMFQIALASRVAEWENTEKIGDLFVASFSKSMVLDVYSDYVNNFTNAMALIKKACMSKPAFLEFLKKKQAASTDRITLYGLMVKPIQRFPQFILLLQDMLKNTPVGHQDRLPLQLALTELETLAEKLNEQKRLAEQLTEIQQLARSIGDRNLSKHLNSDQKQLILSETLIETVYGEKGQVLKSKERKVFLLNDMLVCANINVKYIETGIDSIFEEPRGPPDISSLVPIGPKYAVKWSAPLLQVQVVEVGQETPQRKDSVYQQSGSKRLSSTNFQGKLFLGPPRLYQELQELQHDLSVVEEVTLLVGTLQGSYQNLNTTVGQDWCMALQRLIRIKEDEIQCANKCRLRLMVPGKPDKSGRPVSFTVVFSTPSPISKISWVNRLHLAKIALRDENLPGWVCVEDDEKTKPPFWCPLLACRVPVFTPKLQDLKLQAALYNPVHCALLGFSAASTSLPQGYLWVASGGDDSHGQVEIFSLNRPTPRSVKSFSLGSPVLCLEYIPEPSTDEELETQTSEVPSKIGNTICVGLSDGNILVYGSVDTAAQCLLTFSNPEGCPVLCLQHSANFLFAGLSNGKVAIYNRKSEDGLWDPDSCRHVVIGYAPILKLLRIDEHVWASCANQVSVIEGSSLRTQSFEVHPDPMVSVTHMVRAGGGVWMAFSEGSSLRQKAVCVTSLLICQGLLWVGTAQGIIVTLPVPRLEGIPKITGKGMTSLNAHNGPVELLLASSSILSQDFLKRDSATEGVDSNNGGEDKEATNSSHESLQQADGSPQGETKAKGVLLQYHLRSTSQLPGKLLTALPEESSNSTQESLEHTLEDGSIYELSDDPEVWVRGPGPSSKESARREKVTSAAVISGGKGFRRLANSSNSHDSSYLTVTIEPLPPVVMGDTVTLKCNFRTDGNLREIVWFRVMEGGTSKQKIFTYDAMYNTNFSHMEDFRRREDLVYQSTVRLPEVQMEDDGPYECHVGIYDRASREKVVLASGSITLNVMSPPKSISVEAANQPARFNRYEAQNFTLVCIVTGGKPAPVVYFKRDGELIEVHPFTSSEKMENRGLLSAKDNQPLISRELDDTKVQKSLSFLGPYSEPVRLDKDRPQRSYTSGAPGQEEPSPTTEVIPETVISREFPRWVLSSSPLYYFNHTQSELHDGTLEVQAMLTWHLNPQLDNEALFSCEVKHPALSMPMKAEVTLSAPKGPKLSVAPSRAKVGDTVRIKVEGFQMGPKANEVFPEPLFTWTRVGGPLLDGSEERFGKVLVLERVPAELNGSMYRCTVQNPLGSTNTHTRLIVFESVDCLKVMMEMKVLGCALLFPLQIFLCILRAIVRFFARQKRRDLGTDVVLITGGGRGIGRHLAKEFAKQGARKVILWGRTEKCLKETCEEISITGTECHYFVCDVGNREEVYQQAKVLREKVGDVTILVNNAAVVHGKSLMDSDDDALLKTQHINTLGQFWTTKAFLPRMLELCNGHVVCINSILSLSSIPGAIDYCTSKASSYAFMESLTLGLLDCPGVGCSTVLPFHTDTEMFQGMRVRFPKLFPPLNPETVAERTVDAVRTNTAFVVLPWTMHFLVILKSLLPQSALEDIHKFSGSYTCMNTFKGRT</sequence>
<comment type="similarity">
    <text evidence="2">Belongs to the short-chain dehydrogenases/reductases (SDR) family.</text>
</comment>
<keyword evidence="8 19" id="KW-1133">Transmembrane helix</keyword>
<dbReference type="SUPFAM" id="SSF48726">
    <property type="entry name" value="Immunoglobulin"/>
    <property type="match status" value="3"/>
</dbReference>
<keyword evidence="6 19" id="KW-0812">Transmembrane</keyword>
<comment type="subcellular location">
    <subcellularLocation>
        <location evidence="1">Membrane</location>
        <topology evidence="1">Multi-pass membrane protein</topology>
    </subcellularLocation>
</comment>
<evidence type="ECO:0000256" key="5">
    <source>
        <dbReference type="ARBA" id="ARBA00022658"/>
    </source>
</evidence>
<dbReference type="CDD" id="cd00160">
    <property type="entry name" value="RhoGEF"/>
    <property type="match status" value="1"/>
</dbReference>
<evidence type="ECO:0000256" key="11">
    <source>
        <dbReference type="ARBA" id="ARBA00023136"/>
    </source>
</evidence>
<keyword evidence="9" id="KW-0560">Oxidoreductase</keyword>
<dbReference type="PRINTS" id="PR00081">
    <property type="entry name" value="GDHRDH"/>
</dbReference>
<dbReference type="SMART" id="SM00325">
    <property type="entry name" value="RhoGEF"/>
    <property type="match status" value="1"/>
</dbReference>
<dbReference type="GO" id="GO:0051056">
    <property type="term" value="P:regulation of small GTPase mediated signal transduction"/>
    <property type="evidence" value="ECO:0007669"/>
    <property type="project" value="UniProtKB-ARBA"/>
</dbReference>
<evidence type="ECO:0000256" key="1">
    <source>
        <dbReference type="ARBA" id="ARBA00004141"/>
    </source>
</evidence>
<dbReference type="GO" id="GO:0032933">
    <property type="term" value="P:SREBP signaling pathway"/>
    <property type="evidence" value="ECO:0007669"/>
    <property type="project" value="TreeGrafter"/>
</dbReference>
<dbReference type="GO" id="GO:0030036">
    <property type="term" value="P:actin cytoskeleton organization"/>
    <property type="evidence" value="ECO:0007669"/>
    <property type="project" value="TreeGrafter"/>
</dbReference>